<dbReference type="AlphaFoldDB" id="A0A6J1QZP4"/>
<dbReference type="GeneID" id="112465051"/>
<accession>A0A6J1QZP4</accession>
<dbReference type="Proteomes" id="UP000504618">
    <property type="component" value="Unplaced"/>
</dbReference>
<proteinExistence type="predicted"/>
<evidence type="ECO:0000313" key="1">
    <source>
        <dbReference type="Proteomes" id="UP000504618"/>
    </source>
</evidence>
<dbReference type="OrthoDB" id="7558206at2759"/>
<keyword evidence="1" id="KW-1185">Reference proteome</keyword>
<sequence length="103" mass="11537">MDLEKIAQNLTNNVPKICLKRINLSNTTSSSIESDSKGEVLDESTEKICQQDVQPSLSKITLCDTSVESLNNKIVDSTVVNSNNIKHHHFRKIFGSFKQTKCQ</sequence>
<organism evidence="1 2">
    <name type="scientific">Temnothorax curvispinosus</name>
    <dbReference type="NCBI Taxonomy" id="300111"/>
    <lineage>
        <taxon>Eukaryota</taxon>
        <taxon>Metazoa</taxon>
        <taxon>Ecdysozoa</taxon>
        <taxon>Arthropoda</taxon>
        <taxon>Hexapoda</taxon>
        <taxon>Insecta</taxon>
        <taxon>Pterygota</taxon>
        <taxon>Neoptera</taxon>
        <taxon>Endopterygota</taxon>
        <taxon>Hymenoptera</taxon>
        <taxon>Apocrita</taxon>
        <taxon>Aculeata</taxon>
        <taxon>Formicoidea</taxon>
        <taxon>Formicidae</taxon>
        <taxon>Myrmicinae</taxon>
        <taxon>Temnothorax</taxon>
    </lineage>
</organism>
<gene>
    <name evidence="2" type="primary">LOC112465051</name>
</gene>
<protein>
    <submittedName>
        <fullName evidence="2">Uncharacterized protein LOC112465051</fullName>
    </submittedName>
</protein>
<dbReference type="RefSeq" id="XP_024888189.1">
    <property type="nucleotide sequence ID" value="XM_025032421.1"/>
</dbReference>
<name>A0A6J1QZP4_9HYME</name>
<reference evidence="2" key="1">
    <citation type="submission" date="2025-08" db="UniProtKB">
        <authorList>
            <consortium name="RefSeq"/>
        </authorList>
    </citation>
    <scope>IDENTIFICATION</scope>
    <source>
        <tissue evidence="2">Whole body</tissue>
    </source>
</reference>
<evidence type="ECO:0000313" key="2">
    <source>
        <dbReference type="RefSeq" id="XP_024888189.1"/>
    </source>
</evidence>